<accession>A0A7G9QQE1</accession>
<evidence type="ECO:0000313" key="2">
    <source>
        <dbReference type="EMBL" id="QNN45566.1"/>
    </source>
</evidence>
<protein>
    <submittedName>
        <fullName evidence="2">50S ribosome-binding GTPase</fullName>
    </submittedName>
</protein>
<name>A0A7G9QQE1_9GAMM</name>
<sequence>MEPPYDHDQLLREIKKKINSIRTYTPKVGVFGDSGIGKSSLCNALFGREKATISDVAACTRWQRKP</sequence>
<dbReference type="GO" id="GO:0005525">
    <property type="term" value="F:GTP binding"/>
    <property type="evidence" value="ECO:0007669"/>
    <property type="project" value="InterPro"/>
</dbReference>
<evidence type="ECO:0000259" key="1">
    <source>
        <dbReference type="Pfam" id="PF01926"/>
    </source>
</evidence>
<dbReference type="Pfam" id="PF01926">
    <property type="entry name" value="MMR_HSR1"/>
    <property type="match status" value="1"/>
</dbReference>
<reference evidence="2 3" key="1">
    <citation type="submission" date="2020-08" db="EMBL/GenBank/DDBJ databases">
        <title>Genome sequence of Thermomonas brevis KACC 16975T.</title>
        <authorList>
            <person name="Hyun D.-W."/>
            <person name="Bae J.-W."/>
        </authorList>
    </citation>
    <scope>NUCLEOTIDE SEQUENCE [LARGE SCALE GENOMIC DNA]</scope>
    <source>
        <strain evidence="2 3">KACC 16975</strain>
    </source>
</reference>
<evidence type="ECO:0000313" key="3">
    <source>
        <dbReference type="Proteomes" id="UP000515977"/>
    </source>
</evidence>
<proteinExistence type="predicted"/>
<dbReference type="RefSeq" id="WP_187569334.1">
    <property type="nucleotide sequence ID" value="NZ_CP060711.1"/>
</dbReference>
<dbReference type="AlphaFoldDB" id="A0A7G9QQE1"/>
<keyword evidence="3" id="KW-1185">Reference proteome</keyword>
<dbReference type="EMBL" id="CP060711">
    <property type="protein sequence ID" value="QNN45566.1"/>
    <property type="molecule type" value="Genomic_DNA"/>
</dbReference>
<dbReference type="InterPro" id="IPR006073">
    <property type="entry name" value="GTP-bd"/>
</dbReference>
<dbReference type="Gene3D" id="3.40.50.300">
    <property type="entry name" value="P-loop containing nucleotide triphosphate hydrolases"/>
    <property type="match status" value="1"/>
</dbReference>
<gene>
    <name evidence="2" type="ORF">H9L17_10085</name>
</gene>
<organism evidence="2 3">
    <name type="scientific">Thermomonas brevis</name>
    <dbReference type="NCBI Taxonomy" id="215691"/>
    <lineage>
        <taxon>Bacteria</taxon>
        <taxon>Pseudomonadati</taxon>
        <taxon>Pseudomonadota</taxon>
        <taxon>Gammaproteobacteria</taxon>
        <taxon>Lysobacterales</taxon>
        <taxon>Lysobacteraceae</taxon>
        <taxon>Thermomonas</taxon>
    </lineage>
</organism>
<dbReference type="InterPro" id="IPR027417">
    <property type="entry name" value="P-loop_NTPase"/>
</dbReference>
<dbReference type="SUPFAM" id="SSF52540">
    <property type="entry name" value="P-loop containing nucleoside triphosphate hydrolases"/>
    <property type="match status" value="1"/>
</dbReference>
<feature type="domain" description="G" evidence="1">
    <location>
        <begin position="27"/>
        <end position="62"/>
    </location>
</feature>
<dbReference type="Proteomes" id="UP000515977">
    <property type="component" value="Chromosome"/>
</dbReference>
<dbReference type="KEGG" id="tbv:H9L17_10085"/>